<evidence type="ECO:0000313" key="3">
    <source>
        <dbReference type="EMBL" id="RXZ48388.1"/>
    </source>
</evidence>
<dbReference type="InterPro" id="IPR052754">
    <property type="entry name" value="NTPase_KAP_P-loop"/>
</dbReference>
<keyword evidence="1" id="KW-0175">Coiled coil</keyword>
<evidence type="ECO:0000259" key="2">
    <source>
        <dbReference type="Pfam" id="PF07693"/>
    </source>
</evidence>
<dbReference type="InterPro" id="IPR011646">
    <property type="entry name" value="KAP_P-loop"/>
</dbReference>
<accession>A0A4Q2JQR5</accession>
<keyword evidence="4" id="KW-1185">Reference proteome</keyword>
<organism evidence="3 4">
    <name type="scientific">Agromyces binzhouensis</name>
    <dbReference type="NCBI Taxonomy" id="1817495"/>
    <lineage>
        <taxon>Bacteria</taxon>
        <taxon>Bacillati</taxon>
        <taxon>Actinomycetota</taxon>
        <taxon>Actinomycetes</taxon>
        <taxon>Micrococcales</taxon>
        <taxon>Microbacteriaceae</taxon>
        <taxon>Agromyces</taxon>
    </lineage>
</organism>
<dbReference type="RefSeq" id="WP_207207042.1">
    <property type="nucleotide sequence ID" value="NZ_SDPL01000092.1"/>
</dbReference>
<gene>
    <name evidence="3" type="ORF">ESO86_06750</name>
</gene>
<sequence length="382" mass="40978">MTAAPDTWSPSVNHALQWAGGLATLGGRDGTVSPDDLFLGLLLAHPDEEGEVWCFLAHFDLTARDLLPDDYPAIDHEALQVAAAAAPSTPDPERWDAEVSGVLAEAGTPSGTARVADVLASVLTLTTWIDRLGTAISRSGVSAGQLVPHFREECVRELKPDGPRRAGLQIRDWLAERYPRRRATMPSFSNDRPEPSADFIGVGEEADAFAYLIASKALVPPLAVGMFGSWGSGKSFLMARIRQRVEQLSALAAAADAAAGARTGTAAGAPGGDTAGATQVWPNVVSVEFNAWQYVETDLWAALLARIFEQLSPEARRRLSEFSRVRERAESDRQAALEEVTQAEEVVKERDTAARTALEAAEAARQAESQVAQDAEQVRARA</sequence>
<name>A0A4Q2JQR5_9MICO</name>
<evidence type="ECO:0000313" key="4">
    <source>
        <dbReference type="Proteomes" id="UP000292881"/>
    </source>
</evidence>
<feature type="domain" description="KAP NTPase" evidence="2">
    <location>
        <begin position="206"/>
        <end position="317"/>
    </location>
</feature>
<dbReference type="Pfam" id="PF07693">
    <property type="entry name" value="KAP_NTPase"/>
    <property type="match status" value="1"/>
</dbReference>
<dbReference type="PANTHER" id="PTHR22674">
    <property type="entry name" value="NTPASE, KAP FAMILY P-LOOP DOMAIN-CONTAINING 1"/>
    <property type="match status" value="1"/>
</dbReference>
<dbReference type="AlphaFoldDB" id="A0A4Q2JQR5"/>
<dbReference type="EMBL" id="SDPL01000092">
    <property type="protein sequence ID" value="RXZ48388.1"/>
    <property type="molecule type" value="Genomic_DNA"/>
</dbReference>
<dbReference type="PANTHER" id="PTHR22674:SF6">
    <property type="entry name" value="NTPASE KAP FAMILY P-LOOP DOMAIN-CONTAINING PROTEIN 1"/>
    <property type="match status" value="1"/>
</dbReference>
<evidence type="ECO:0000256" key="1">
    <source>
        <dbReference type="SAM" id="Coils"/>
    </source>
</evidence>
<dbReference type="Proteomes" id="UP000292881">
    <property type="component" value="Unassembled WGS sequence"/>
</dbReference>
<feature type="coiled-coil region" evidence="1">
    <location>
        <begin position="319"/>
        <end position="378"/>
    </location>
</feature>
<reference evidence="3 4" key="1">
    <citation type="submission" date="2019-01" db="EMBL/GenBank/DDBJ databases">
        <authorList>
            <person name="Li J."/>
        </authorList>
    </citation>
    <scope>NUCLEOTIDE SEQUENCE [LARGE SCALE GENOMIC DNA]</scope>
    <source>
        <strain evidence="3 4">CGMCC 4.7180</strain>
    </source>
</reference>
<comment type="caution">
    <text evidence="3">The sequence shown here is derived from an EMBL/GenBank/DDBJ whole genome shotgun (WGS) entry which is preliminary data.</text>
</comment>
<protein>
    <recommendedName>
        <fullName evidence="2">KAP NTPase domain-containing protein</fullName>
    </recommendedName>
</protein>
<proteinExistence type="predicted"/>
<feature type="non-terminal residue" evidence="3">
    <location>
        <position position="382"/>
    </location>
</feature>